<name>A0ACB7SCS3_HYAAI</name>
<gene>
    <name evidence="1" type="ORF">HPB50_000038</name>
</gene>
<dbReference type="Proteomes" id="UP000821845">
    <property type="component" value="Chromosome 4"/>
</dbReference>
<evidence type="ECO:0000313" key="1">
    <source>
        <dbReference type="EMBL" id="KAH6931731.1"/>
    </source>
</evidence>
<keyword evidence="2" id="KW-1185">Reference proteome</keyword>
<comment type="caution">
    <text evidence="1">The sequence shown here is derived from an EMBL/GenBank/DDBJ whole genome shotgun (WGS) entry which is preliminary data.</text>
</comment>
<protein>
    <submittedName>
        <fullName evidence="1">Uncharacterized protein</fullName>
    </submittedName>
</protein>
<organism evidence="1 2">
    <name type="scientific">Hyalomma asiaticum</name>
    <name type="common">Tick</name>
    <dbReference type="NCBI Taxonomy" id="266040"/>
    <lineage>
        <taxon>Eukaryota</taxon>
        <taxon>Metazoa</taxon>
        <taxon>Ecdysozoa</taxon>
        <taxon>Arthropoda</taxon>
        <taxon>Chelicerata</taxon>
        <taxon>Arachnida</taxon>
        <taxon>Acari</taxon>
        <taxon>Parasitiformes</taxon>
        <taxon>Ixodida</taxon>
        <taxon>Ixodoidea</taxon>
        <taxon>Ixodidae</taxon>
        <taxon>Hyalomminae</taxon>
        <taxon>Hyalomma</taxon>
    </lineage>
</organism>
<accession>A0ACB7SCS3</accession>
<reference evidence="1" key="1">
    <citation type="submission" date="2020-05" db="EMBL/GenBank/DDBJ databases">
        <title>Large-scale comparative analyses of tick genomes elucidate their genetic diversity and vector capacities.</title>
        <authorList>
            <person name="Jia N."/>
            <person name="Wang J."/>
            <person name="Shi W."/>
            <person name="Du L."/>
            <person name="Sun Y."/>
            <person name="Zhan W."/>
            <person name="Jiang J."/>
            <person name="Wang Q."/>
            <person name="Zhang B."/>
            <person name="Ji P."/>
            <person name="Sakyi L.B."/>
            <person name="Cui X."/>
            <person name="Yuan T."/>
            <person name="Jiang B."/>
            <person name="Yang W."/>
            <person name="Lam T.T.-Y."/>
            <person name="Chang Q."/>
            <person name="Ding S."/>
            <person name="Wang X."/>
            <person name="Zhu J."/>
            <person name="Ruan X."/>
            <person name="Zhao L."/>
            <person name="Wei J."/>
            <person name="Que T."/>
            <person name="Du C."/>
            <person name="Cheng J."/>
            <person name="Dai P."/>
            <person name="Han X."/>
            <person name="Huang E."/>
            <person name="Gao Y."/>
            <person name="Liu J."/>
            <person name="Shao H."/>
            <person name="Ye R."/>
            <person name="Li L."/>
            <person name="Wei W."/>
            <person name="Wang X."/>
            <person name="Wang C."/>
            <person name="Yang T."/>
            <person name="Huo Q."/>
            <person name="Li W."/>
            <person name="Guo W."/>
            <person name="Chen H."/>
            <person name="Zhou L."/>
            <person name="Ni X."/>
            <person name="Tian J."/>
            <person name="Zhou Y."/>
            <person name="Sheng Y."/>
            <person name="Liu T."/>
            <person name="Pan Y."/>
            <person name="Xia L."/>
            <person name="Li J."/>
            <person name="Zhao F."/>
            <person name="Cao W."/>
        </authorList>
    </citation>
    <scope>NUCLEOTIDE SEQUENCE</scope>
    <source>
        <strain evidence="1">Hyas-2018</strain>
    </source>
</reference>
<evidence type="ECO:0000313" key="2">
    <source>
        <dbReference type="Proteomes" id="UP000821845"/>
    </source>
</evidence>
<sequence length="186" mass="20044">MTQPRSVSTSRQAKLDNSLAAKNDHVYVEDEDAYLLDGDHSPNPPGNDSSSQIDVSGNYLREQAKDPALTFGGSRPTTSQDDEDPSSREQEVSLPPAAVPIDPTGNSSYNSDVSDDELSVEGPTAPDPTNEATGPEFTRPMPLWPFLAPLLLLLFLPPAKLPPPPMPPPPPPPMPPTFHSWGHPSY</sequence>
<dbReference type="EMBL" id="CM023484">
    <property type="protein sequence ID" value="KAH6931731.1"/>
    <property type="molecule type" value="Genomic_DNA"/>
</dbReference>
<proteinExistence type="predicted"/>